<evidence type="ECO:0000256" key="5">
    <source>
        <dbReference type="ARBA" id="ARBA00022723"/>
    </source>
</evidence>
<dbReference type="InterPro" id="IPR031127">
    <property type="entry name" value="E3_UB_ligase_RBR"/>
</dbReference>
<organism evidence="12 13">
    <name type="scientific">Rhodotorula toruloides</name>
    <name type="common">Yeast</name>
    <name type="synonym">Rhodosporidium toruloides</name>
    <dbReference type="NCBI Taxonomy" id="5286"/>
    <lineage>
        <taxon>Eukaryota</taxon>
        <taxon>Fungi</taxon>
        <taxon>Dikarya</taxon>
        <taxon>Basidiomycota</taxon>
        <taxon>Pucciniomycotina</taxon>
        <taxon>Microbotryomycetes</taxon>
        <taxon>Sporidiobolales</taxon>
        <taxon>Sporidiobolaceae</taxon>
        <taxon>Rhodotorula</taxon>
    </lineage>
</organism>
<gene>
    <name evidence="12" type="ORF">Rt10032_c21g6470</name>
</gene>
<evidence type="ECO:0000256" key="1">
    <source>
        <dbReference type="ARBA" id="ARBA00001798"/>
    </source>
</evidence>
<feature type="region of interest" description="Disordered" evidence="10">
    <location>
        <begin position="128"/>
        <end position="152"/>
    </location>
</feature>
<accession>A0A511KQ18</accession>
<name>A0A511KQ18_RHOTO</name>
<dbReference type="InterPro" id="IPR047548">
    <property type="entry name" value="Rcat_RBR_RNF14"/>
</dbReference>
<dbReference type="InterPro" id="IPR013083">
    <property type="entry name" value="Znf_RING/FYVE/PHD"/>
</dbReference>
<evidence type="ECO:0000256" key="7">
    <source>
        <dbReference type="ARBA" id="ARBA00022771"/>
    </source>
</evidence>
<dbReference type="Gene3D" id="3.30.40.10">
    <property type="entry name" value="Zinc/RING finger domain, C3HC4 (zinc finger)"/>
    <property type="match status" value="1"/>
</dbReference>
<comment type="caution">
    <text evidence="12">The sequence shown here is derived from an EMBL/GenBank/DDBJ whole genome shotgun (WGS) entry which is preliminary data.</text>
</comment>
<dbReference type="Gene3D" id="1.20.120.1750">
    <property type="match status" value="1"/>
</dbReference>
<dbReference type="GO" id="GO:0008270">
    <property type="term" value="F:zinc ion binding"/>
    <property type="evidence" value="ECO:0007669"/>
    <property type="project" value="UniProtKB-KW"/>
</dbReference>
<evidence type="ECO:0000256" key="3">
    <source>
        <dbReference type="ARBA" id="ARBA00012251"/>
    </source>
</evidence>
<evidence type="ECO:0000256" key="4">
    <source>
        <dbReference type="ARBA" id="ARBA00022679"/>
    </source>
</evidence>
<evidence type="ECO:0000256" key="9">
    <source>
        <dbReference type="ARBA" id="ARBA00022833"/>
    </source>
</evidence>
<feature type="compositionally biased region" description="Low complexity" evidence="10">
    <location>
        <begin position="133"/>
        <end position="147"/>
    </location>
</feature>
<dbReference type="AlphaFoldDB" id="A0A511KQ18"/>
<sequence length="514" mass="56756">MHERQQEELMALQAIYPDTVSWTLSEDGKKVWVKVALPVEFEEDKDVEVWDWVEEEARPAVGPVDVLARQAERLEMKEEMLSMAPRIERDAPARTPKPLSSPLSTVKVVPALAPPSTKMTRITIASRPAETVSSASTQPPAPSALTSTHKKPRKLKLRHLPPLALDVRLSDAYPETAGPEMVTLLDDFGWLGEEPRRKAEETLAAVYTGDECLFALVDLASSTSPDFTSTFSLSFPLVLRQTKPTNGTAPLSTRLSSFNRNALADHFASASHTCPLCFSPSRGSACIRIESCGCVFDKTCLRDYWSLLIREGLVRGVACPSTGCVEARAKWEKQLAASEEKKIFEREDEKPGRTTPEEVESLDYSFCVFCRHGWHGVRNACALPQSSAIVSAYLSGTDDERRTLELRYGTGNLKRLVAAYEEEKALQEWLAKNSTQCPGCGTHIEKSHGCNHMACERCSSHFCFRCGSSISPSDPYKHFSAPHSTCYGKLFDFHPGGEPDVGEWIGEILAGDAA</sequence>
<evidence type="ECO:0000256" key="8">
    <source>
        <dbReference type="ARBA" id="ARBA00022786"/>
    </source>
</evidence>
<keyword evidence="9" id="KW-0862">Zinc</keyword>
<evidence type="ECO:0000313" key="13">
    <source>
        <dbReference type="Proteomes" id="UP000321518"/>
    </source>
</evidence>
<dbReference type="GO" id="GO:0061630">
    <property type="term" value="F:ubiquitin protein ligase activity"/>
    <property type="evidence" value="ECO:0007669"/>
    <property type="project" value="UniProtKB-EC"/>
</dbReference>
<evidence type="ECO:0000256" key="6">
    <source>
        <dbReference type="ARBA" id="ARBA00022737"/>
    </source>
</evidence>
<dbReference type="SUPFAM" id="SSF57850">
    <property type="entry name" value="RING/U-box"/>
    <property type="match status" value="2"/>
</dbReference>
<dbReference type="InterPro" id="IPR002867">
    <property type="entry name" value="IBR_dom"/>
</dbReference>
<reference evidence="12 13" key="1">
    <citation type="submission" date="2019-07" db="EMBL/GenBank/DDBJ databases">
        <title>Rhodotorula toruloides NBRC10032 genome sequencing.</title>
        <authorList>
            <person name="Shida Y."/>
            <person name="Takaku H."/>
            <person name="Ogasawara W."/>
            <person name="Mori K."/>
        </authorList>
    </citation>
    <scope>NUCLEOTIDE SEQUENCE [LARGE SCALE GENOMIC DNA]</scope>
    <source>
        <strain evidence="12 13">NBRC10032</strain>
    </source>
</reference>
<dbReference type="EC" id="2.3.2.31" evidence="3"/>
<dbReference type="PANTHER" id="PTHR11685">
    <property type="entry name" value="RBR FAMILY RING FINGER AND IBR DOMAIN-CONTAINING"/>
    <property type="match status" value="1"/>
</dbReference>
<keyword evidence="8" id="KW-0833">Ubl conjugation pathway</keyword>
<dbReference type="Pfam" id="PF01485">
    <property type="entry name" value="IBR"/>
    <property type="match status" value="1"/>
</dbReference>
<keyword evidence="5" id="KW-0479">Metal-binding</keyword>
<proteinExistence type="predicted"/>
<dbReference type="EMBL" id="BJWK01000021">
    <property type="protein sequence ID" value="GEM12453.1"/>
    <property type="molecule type" value="Genomic_DNA"/>
</dbReference>
<dbReference type="InterPro" id="IPR006575">
    <property type="entry name" value="RWD_dom"/>
</dbReference>
<dbReference type="PROSITE" id="PS51873">
    <property type="entry name" value="TRIAD"/>
    <property type="match status" value="1"/>
</dbReference>
<keyword evidence="7" id="KW-0863">Zinc-finger</keyword>
<evidence type="ECO:0000313" key="12">
    <source>
        <dbReference type="EMBL" id="GEM12453.1"/>
    </source>
</evidence>
<dbReference type="SMART" id="SM00647">
    <property type="entry name" value="IBR"/>
    <property type="match status" value="1"/>
</dbReference>
<dbReference type="InterPro" id="IPR044066">
    <property type="entry name" value="TRIAD_supradom"/>
</dbReference>
<comment type="catalytic activity">
    <reaction evidence="1">
        <text>[E2 ubiquitin-conjugating enzyme]-S-ubiquitinyl-L-cysteine + [acceptor protein]-L-lysine = [E2 ubiquitin-conjugating enzyme]-L-cysteine + [acceptor protein]-N(6)-ubiquitinyl-L-lysine.</text>
        <dbReference type="EC" id="2.3.2.31"/>
    </reaction>
</comment>
<keyword evidence="6" id="KW-0677">Repeat</keyword>
<dbReference type="Proteomes" id="UP000321518">
    <property type="component" value="Unassembled WGS sequence"/>
</dbReference>
<dbReference type="Pfam" id="PF05773">
    <property type="entry name" value="RWD"/>
    <property type="match status" value="1"/>
</dbReference>
<dbReference type="OrthoDB" id="1431934at2759"/>
<evidence type="ECO:0000256" key="10">
    <source>
        <dbReference type="SAM" id="MobiDB-lite"/>
    </source>
</evidence>
<protein>
    <recommendedName>
        <fullName evidence="3">RBR-type E3 ubiquitin transferase</fullName>
        <ecNumber evidence="3">2.3.2.31</ecNumber>
    </recommendedName>
</protein>
<evidence type="ECO:0000259" key="11">
    <source>
        <dbReference type="PROSITE" id="PS51873"/>
    </source>
</evidence>
<comment type="pathway">
    <text evidence="2">Protein modification; protein ubiquitination.</text>
</comment>
<dbReference type="CDD" id="cd20354">
    <property type="entry name" value="Rcat_RBR_RNF14"/>
    <property type="match status" value="1"/>
</dbReference>
<keyword evidence="4" id="KW-0808">Transferase</keyword>
<feature type="domain" description="RING-type" evidence="11">
    <location>
        <begin position="270"/>
        <end position="490"/>
    </location>
</feature>
<dbReference type="GO" id="GO:0016567">
    <property type="term" value="P:protein ubiquitination"/>
    <property type="evidence" value="ECO:0007669"/>
    <property type="project" value="InterPro"/>
</dbReference>
<evidence type="ECO:0000256" key="2">
    <source>
        <dbReference type="ARBA" id="ARBA00004906"/>
    </source>
</evidence>